<evidence type="ECO:0000259" key="2">
    <source>
        <dbReference type="Pfam" id="PF13229"/>
    </source>
</evidence>
<name>A0ABN1MPQ7_9FLAO</name>
<dbReference type="InterPro" id="IPR011050">
    <property type="entry name" value="Pectin_lyase_fold/virulence"/>
</dbReference>
<feature type="domain" description="Right handed beta helix" evidence="2">
    <location>
        <begin position="236"/>
        <end position="311"/>
    </location>
</feature>
<dbReference type="Gene3D" id="2.160.20.10">
    <property type="entry name" value="Single-stranded right-handed beta-helix, Pectin lyase-like"/>
    <property type="match status" value="1"/>
</dbReference>
<accession>A0ABN1MPQ7</accession>
<evidence type="ECO:0000313" key="3">
    <source>
        <dbReference type="EMBL" id="GAA0875243.1"/>
    </source>
</evidence>
<comment type="caution">
    <text evidence="3">The sequence shown here is derived from an EMBL/GenBank/DDBJ whole genome shotgun (WGS) entry which is preliminary data.</text>
</comment>
<dbReference type="EMBL" id="BAAAFH010000011">
    <property type="protein sequence ID" value="GAA0875243.1"/>
    <property type="molecule type" value="Genomic_DNA"/>
</dbReference>
<dbReference type="InterPro" id="IPR039448">
    <property type="entry name" value="Beta_helix"/>
</dbReference>
<evidence type="ECO:0000313" key="4">
    <source>
        <dbReference type="Proteomes" id="UP001501126"/>
    </source>
</evidence>
<evidence type="ECO:0000256" key="1">
    <source>
        <dbReference type="SAM" id="MobiDB-lite"/>
    </source>
</evidence>
<dbReference type="Proteomes" id="UP001501126">
    <property type="component" value="Unassembled WGS sequence"/>
</dbReference>
<feature type="region of interest" description="Disordered" evidence="1">
    <location>
        <begin position="422"/>
        <end position="446"/>
    </location>
</feature>
<organism evidence="3 4">
    <name type="scientific">Wandonia haliotis</name>
    <dbReference type="NCBI Taxonomy" id="574963"/>
    <lineage>
        <taxon>Bacteria</taxon>
        <taxon>Pseudomonadati</taxon>
        <taxon>Bacteroidota</taxon>
        <taxon>Flavobacteriia</taxon>
        <taxon>Flavobacteriales</taxon>
        <taxon>Crocinitomicaceae</taxon>
        <taxon>Wandonia</taxon>
    </lineage>
</organism>
<reference evidence="3 4" key="1">
    <citation type="journal article" date="2019" name="Int. J. Syst. Evol. Microbiol.">
        <title>The Global Catalogue of Microorganisms (GCM) 10K type strain sequencing project: providing services to taxonomists for standard genome sequencing and annotation.</title>
        <authorList>
            <consortium name="The Broad Institute Genomics Platform"/>
            <consortium name="The Broad Institute Genome Sequencing Center for Infectious Disease"/>
            <person name="Wu L."/>
            <person name="Ma J."/>
        </authorList>
    </citation>
    <scope>NUCLEOTIDE SEQUENCE [LARGE SCALE GENOMIC DNA]</scope>
    <source>
        <strain evidence="3 4">JCM 16083</strain>
    </source>
</reference>
<gene>
    <name evidence="3" type="ORF">GCM10009118_16520</name>
</gene>
<sequence>MVLSGVLVTSCKKDSIFVNGDFSFSTDTLLFDTVFTTIGSATKHFKVYNGNNGSIKFDEIRLMGGDNSAFRLNFDGAPGVVHEDIEMYGKDSLFGFVDVTLDVNGGNYPMVYLDSIRFTRGNKIKYLYLAVWGQDVYIHNRDITEGVWPTDKPHLVYGYTAVDSAKSLTLLPGTKIHFHKNATFLVYKGSLSVQGAPGNEVVFQGDRLESFYDEVPGQWYGLRFVEARPSDIDYAIIKNGQVGVQIDSTATSAPNYTVEVKNTKIFNKSYFGVYPVAGARLKMENCVINNAGIASAYLFAGGGYNFVNCTFANYNAPGRTTPLFVLQNYFKNGNTIYVRAIEEALFANCVIYGGQTNELSIDLEDHPQMSYTFDHCLIKNSDVYTDPQFLNCLWNQNPNFVSIEENDFKFNLPSPLNNNGSSTYATGSDIEGTPRTGPDIGAYEVN</sequence>
<dbReference type="Pfam" id="PF13229">
    <property type="entry name" value="Beta_helix"/>
    <property type="match status" value="1"/>
</dbReference>
<proteinExistence type="predicted"/>
<dbReference type="SUPFAM" id="SSF51126">
    <property type="entry name" value="Pectin lyase-like"/>
    <property type="match status" value="1"/>
</dbReference>
<dbReference type="InterPro" id="IPR012334">
    <property type="entry name" value="Pectin_lyas_fold"/>
</dbReference>
<protein>
    <recommendedName>
        <fullName evidence="2">Right handed beta helix domain-containing protein</fullName>
    </recommendedName>
</protein>
<keyword evidence="4" id="KW-1185">Reference proteome</keyword>